<dbReference type="PANTHER" id="PTHR24269:SF15">
    <property type="entry name" value="KREMEN PROTEIN 2"/>
    <property type="match status" value="1"/>
</dbReference>
<feature type="domain" description="CUB" evidence="10">
    <location>
        <begin position="268"/>
        <end position="399"/>
    </location>
</feature>
<evidence type="ECO:0008006" key="14">
    <source>
        <dbReference type="Google" id="ProtNLM"/>
    </source>
</evidence>
<feature type="domain" description="WSC" evidence="11">
    <location>
        <begin position="186"/>
        <end position="280"/>
    </location>
</feature>
<dbReference type="InterPro" id="IPR002889">
    <property type="entry name" value="WSC_carb-bd"/>
</dbReference>
<dbReference type="SUPFAM" id="SSF49854">
    <property type="entry name" value="Spermadhesin, CUB domain"/>
    <property type="match status" value="1"/>
</dbReference>
<dbReference type="SMART" id="SM00321">
    <property type="entry name" value="WSC"/>
    <property type="match status" value="1"/>
</dbReference>
<keyword evidence="4 9" id="KW-1133">Transmembrane helix</keyword>
<organism evidence="12 13">
    <name type="scientific">Anas zonorhyncha</name>
    <name type="common">Eastern spot-billed duck</name>
    <dbReference type="NCBI Taxonomy" id="75864"/>
    <lineage>
        <taxon>Eukaryota</taxon>
        <taxon>Metazoa</taxon>
        <taxon>Chordata</taxon>
        <taxon>Craniata</taxon>
        <taxon>Vertebrata</taxon>
        <taxon>Euteleostomi</taxon>
        <taxon>Archelosauria</taxon>
        <taxon>Archosauria</taxon>
        <taxon>Dinosauria</taxon>
        <taxon>Saurischia</taxon>
        <taxon>Theropoda</taxon>
        <taxon>Coelurosauria</taxon>
        <taxon>Aves</taxon>
        <taxon>Neognathae</taxon>
        <taxon>Galloanserae</taxon>
        <taxon>Anseriformes</taxon>
        <taxon>Anatidae</taxon>
        <taxon>Anatinae</taxon>
        <taxon>Anas</taxon>
    </lineage>
</organism>
<evidence type="ECO:0000256" key="1">
    <source>
        <dbReference type="ARBA" id="ARBA00004167"/>
    </source>
</evidence>
<evidence type="ECO:0000313" key="12">
    <source>
        <dbReference type="Ensembl" id="ENSAZOP00000010665.1"/>
    </source>
</evidence>
<keyword evidence="7" id="KW-0325">Glycoprotein</keyword>
<evidence type="ECO:0000256" key="7">
    <source>
        <dbReference type="ARBA" id="ARBA00023180"/>
    </source>
</evidence>
<proteinExistence type="predicted"/>
<sequence length="407" mass="44136">FWVILVSFWGVLGHSGVLGCFAVLLGCFGSFWFILGHFGLFWGGFGWFWGGFELFWGGFGASFGRFGGFWIILGSCWVILGCFGVVLGRFGVVLVHLVSFWFIWGCFGSFWVISGWFWVILGWFWVISGWFGVILVLFWGSFGVFWGGVELLWVVLGHFGVVLGGFGAFWGILGGFGRSLTTCPPVPGFVGCFVDSGSPPALSGASGTSTRLTVPLCLRFCRGRGYELAGLEAGYACFCGHAGDLRRGQRAGTAECDQVCFGKASQLCGGDGRLAVYHAWVGACRANSSAPSGVVYSPGFPDDYGPDADCAWRLGGGTGTPTGTGAALEVTFRLFDIRDPNDRLTLRDARSRRLLAQFDGRRPPPPARALLLPTEALELTFRSDTLRHAQGFALTYRREWGGTGGHW</sequence>
<dbReference type="SMART" id="SM00042">
    <property type="entry name" value="CUB"/>
    <property type="match status" value="1"/>
</dbReference>
<feature type="transmembrane region" description="Helical" evidence="9">
    <location>
        <begin position="6"/>
        <end position="24"/>
    </location>
</feature>
<keyword evidence="13" id="KW-1185">Reference proteome</keyword>
<evidence type="ECO:0000256" key="5">
    <source>
        <dbReference type="ARBA" id="ARBA00023136"/>
    </source>
</evidence>
<comment type="caution">
    <text evidence="8">Lacks conserved residue(s) required for the propagation of feature annotation.</text>
</comment>
<dbReference type="Ensembl" id="ENSAZOT00000011398.1">
    <property type="protein sequence ID" value="ENSAZOP00000010665.1"/>
    <property type="gene ID" value="ENSAZOG00000006831.1"/>
</dbReference>
<dbReference type="CDD" id="cd00041">
    <property type="entry name" value="CUB"/>
    <property type="match status" value="1"/>
</dbReference>
<dbReference type="Proteomes" id="UP000694549">
    <property type="component" value="Unplaced"/>
</dbReference>
<evidence type="ECO:0000256" key="9">
    <source>
        <dbReference type="SAM" id="Phobius"/>
    </source>
</evidence>
<name>A0A8B9UNC2_9AVES</name>
<dbReference type="AlphaFoldDB" id="A0A8B9UNC2"/>
<reference evidence="12" key="1">
    <citation type="submission" date="2025-08" db="UniProtKB">
        <authorList>
            <consortium name="Ensembl"/>
        </authorList>
    </citation>
    <scope>IDENTIFICATION</scope>
</reference>
<evidence type="ECO:0000256" key="3">
    <source>
        <dbReference type="ARBA" id="ARBA00022729"/>
    </source>
</evidence>
<keyword evidence="5 9" id="KW-0472">Membrane</keyword>
<evidence type="ECO:0000259" key="11">
    <source>
        <dbReference type="PROSITE" id="PS51212"/>
    </source>
</evidence>
<dbReference type="Pfam" id="PF00431">
    <property type="entry name" value="CUB"/>
    <property type="match status" value="1"/>
</dbReference>
<dbReference type="InterPro" id="IPR035914">
    <property type="entry name" value="Sperma_CUB_dom_sf"/>
</dbReference>
<feature type="transmembrane region" description="Helical" evidence="9">
    <location>
        <begin position="120"/>
        <end position="139"/>
    </location>
</feature>
<dbReference type="GO" id="GO:0005886">
    <property type="term" value="C:plasma membrane"/>
    <property type="evidence" value="ECO:0007669"/>
    <property type="project" value="TreeGrafter"/>
</dbReference>
<evidence type="ECO:0000256" key="6">
    <source>
        <dbReference type="ARBA" id="ARBA00023157"/>
    </source>
</evidence>
<evidence type="ECO:0000313" key="13">
    <source>
        <dbReference type="Proteomes" id="UP000694549"/>
    </source>
</evidence>
<dbReference type="PROSITE" id="PS01180">
    <property type="entry name" value="CUB"/>
    <property type="match status" value="1"/>
</dbReference>
<evidence type="ECO:0000256" key="8">
    <source>
        <dbReference type="PROSITE-ProRule" id="PRU00059"/>
    </source>
</evidence>
<comment type="subcellular location">
    <subcellularLocation>
        <location evidence="1">Membrane</location>
        <topology evidence="1">Single-pass membrane protein</topology>
    </subcellularLocation>
</comment>
<feature type="transmembrane region" description="Helical" evidence="9">
    <location>
        <begin position="31"/>
        <end position="49"/>
    </location>
</feature>
<protein>
    <recommendedName>
        <fullName evidence="14">WSC domain-containing protein</fullName>
    </recommendedName>
</protein>
<evidence type="ECO:0000256" key="4">
    <source>
        <dbReference type="ARBA" id="ARBA00022989"/>
    </source>
</evidence>
<accession>A0A8B9UNC2</accession>
<feature type="transmembrane region" description="Helical" evidence="9">
    <location>
        <begin position="94"/>
        <end position="114"/>
    </location>
</feature>
<feature type="transmembrane region" description="Helical" evidence="9">
    <location>
        <begin position="69"/>
        <end position="87"/>
    </location>
</feature>
<evidence type="ECO:0000256" key="2">
    <source>
        <dbReference type="ARBA" id="ARBA00022692"/>
    </source>
</evidence>
<keyword evidence="2 9" id="KW-0812">Transmembrane</keyword>
<dbReference type="PANTHER" id="PTHR24269">
    <property type="entry name" value="KREMEN PROTEIN"/>
    <property type="match status" value="1"/>
</dbReference>
<keyword evidence="3" id="KW-0732">Signal</keyword>
<dbReference type="Pfam" id="PF01822">
    <property type="entry name" value="WSC"/>
    <property type="match status" value="1"/>
</dbReference>
<dbReference type="InterPro" id="IPR051836">
    <property type="entry name" value="Kremen_rcpt"/>
</dbReference>
<dbReference type="PROSITE" id="PS51212">
    <property type="entry name" value="WSC"/>
    <property type="match status" value="1"/>
</dbReference>
<feature type="transmembrane region" description="Helical" evidence="9">
    <location>
        <begin position="151"/>
        <end position="173"/>
    </location>
</feature>
<dbReference type="InterPro" id="IPR000859">
    <property type="entry name" value="CUB_dom"/>
</dbReference>
<dbReference type="Gene3D" id="2.60.120.290">
    <property type="entry name" value="Spermadhesin, CUB domain"/>
    <property type="match status" value="1"/>
</dbReference>
<keyword evidence="6" id="KW-1015">Disulfide bond</keyword>
<evidence type="ECO:0000259" key="10">
    <source>
        <dbReference type="PROSITE" id="PS01180"/>
    </source>
</evidence>
<reference evidence="12" key="2">
    <citation type="submission" date="2025-09" db="UniProtKB">
        <authorList>
            <consortium name="Ensembl"/>
        </authorList>
    </citation>
    <scope>IDENTIFICATION</scope>
</reference>